<keyword evidence="2" id="KW-1185">Reference proteome</keyword>
<proteinExistence type="predicted"/>
<name>A0A445A0I1_ARAHY</name>
<sequence>MVEAGRLKYHRHRNDRVTASFFRSHNSNDSVVTVDEIQNYYDCRYISTCEDSWRLFGFEIQFKEPNVIRLPFHLLNEQNILYEDHQLIENVIESAESKDNMFIGWMEVNNKFDAARRLTFAEMPSYFVWDKQGHIWKPRKQGHVIGRLIHIPQSHREEYYLHMLLNYQKGCQTFADIQSVDGVVHDTYKQACYAIGLLQDDKKFIDAINEASSWASPSYIRRFFAMLLMSNNIIRPDICFVTFIFSVVDLGFERFANEIMSTTLAKIEELLQLNGRTLKEFSDLPFPDLLDSVEPRDTVFLDELNFNKNDIDGESVIRIPDKLLLDIELPALHDLVLFVYPDVLLHISSVDYFKDRSILAPTLDVVMKVNNHVMSLLPGNEKVYLSSDTLLNEDGHLESELYTMSTESK</sequence>
<dbReference type="PANTHER" id="PTHR10492:SF101">
    <property type="entry name" value="ATP-DEPENDENT DNA HELICASE"/>
    <property type="match status" value="1"/>
</dbReference>
<protein>
    <submittedName>
        <fullName evidence="1">Uncharacterized protein</fullName>
    </submittedName>
</protein>
<comment type="caution">
    <text evidence="1">The sequence shown here is derived from an EMBL/GenBank/DDBJ whole genome shotgun (WGS) entry which is preliminary data.</text>
</comment>
<accession>A0A445A0I1</accession>
<dbReference type="AlphaFoldDB" id="A0A445A0I1"/>
<reference evidence="1 2" key="1">
    <citation type="submission" date="2019-01" db="EMBL/GenBank/DDBJ databases">
        <title>Sequencing of cultivated peanut Arachis hypogaea provides insights into genome evolution and oil improvement.</title>
        <authorList>
            <person name="Chen X."/>
        </authorList>
    </citation>
    <scope>NUCLEOTIDE SEQUENCE [LARGE SCALE GENOMIC DNA]</scope>
    <source>
        <strain evidence="2">cv. Fuhuasheng</strain>
        <tissue evidence="1">Leaves</tissue>
    </source>
</reference>
<evidence type="ECO:0000313" key="1">
    <source>
        <dbReference type="EMBL" id="RYR19939.1"/>
    </source>
</evidence>
<dbReference type="Proteomes" id="UP000289738">
    <property type="component" value="Chromosome B03"/>
</dbReference>
<gene>
    <name evidence="1" type="ORF">Ahy_B03g064909</name>
</gene>
<evidence type="ECO:0000313" key="2">
    <source>
        <dbReference type="Proteomes" id="UP000289738"/>
    </source>
</evidence>
<dbReference type="PANTHER" id="PTHR10492">
    <property type="match status" value="1"/>
</dbReference>
<organism evidence="1 2">
    <name type="scientific">Arachis hypogaea</name>
    <name type="common">Peanut</name>
    <dbReference type="NCBI Taxonomy" id="3818"/>
    <lineage>
        <taxon>Eukaryota</taxon>
        <taxon>Viridiplantae</taxon>
        <taxon>Streptophyta</taxon>
        <taxon>Embryophyta</taxon>
        <taxon>Tracheophyta</taxon>
        <taxon>Spermatophyta</taxon>
        <taxon>Magnoliopsida</taxon>
        <taxon>eudicotyledons</taxon>
        <taxon>Gunneridae</taxon>
        <taxon>Pentapetalae</taxon>
        <taxon>rosids</taxon>
        <taxon>fabids</taxon>
        <taxon>Fabales</taxon>
        <taxon>Fabaceae</taxon>
        <taxon>Papilionoideae</taxon>
        <taxon>50 kb inversion clade</taxon>
        <taxon>dalbergioids sensu lato</taxon>
        <taxon>Dalbergieae</taxon>
        <taxon>Pterocarpus clade</taxon>
        <taxon>Arachis</taxon>
    </lineage>
</organism>
<dbReference type="STRING" id="3818.A0A445A0I1"/>
<dbReference type="EMBL" id="SDMP01000013">
    <property type="protein sequence ID" value="RYR19939.1"/>
    <property type="molecule type" value="Genomic_DNA"/>
</dbReference>